<keyword evidence="2" id="KW-0238">DNA-binding</keyword>
<dbReference type="STRING" id="356660.SAMN05444336_10862"/>
<keyword evidence="3" id="KW-0804">Transcription</keyword>
<dbReference type="RefSeq" id="WP_092684141.1">
    <property type="nucleotide sequence ID" value="NZ_FNMZ01000008.1"/>
</dbReference>
<dbReference type="PANTHER" id="PTHR30136">
    <property type="entry name" value="HELIX-TURN-HELIX TRANSCRIPTIONAL REGULATOR, ICLR FAMILY"/>
    <property type="match status" value="1"/>
</dbReference>
<accession>A0A1H3DME7</accession>
<dbReference type="SUPFAM" id="SSF55781">
    <property type="entry name" value="GAF domain-like"/>
    <property type="match status" value="1"/>
</dbReference>
<evidence type="ECO:0000256" key="2">
    <source>
        <dbReference type="ARBA" id="ARBA00023125"/>
    </source>
</evidence>
<dbReference type="GO" id="GO:0003677">
    <property type="term" value="F:DNA binding"/>
    <property type="evidence" value="ECO:0007669"/>
    <property type="project" value="UniProtKB-KW"/>
</dbReference>
<dbReference type="InterPro" id="IPR036388">
    <property type="entry name" value="WH-like_DNA-bd_sf"/>
</dbReference>
<gene>
    <name evidence="7" type="ORF">SAMN05444336_10862</name>
</gene>
<evidence type="ECO:0000256" key="3">
    <source>
        <dbReference type="ARBA" id="ARBA00023163"/>
    </source>
</evidence>
<evidence type="ECO:0000256" key="1">
    <source>
        <dbReference type="ARBA" id="ARBA00023015"/>
    </source>
</evidence>
<name>A0A1H3DME7_9RHOB</name>
<dbReference type="Proteomes" id="UP000199118">
    <property type="component" value="Unassembled WGS sequence"/>
</dbReference>
<feature type="compositionally biased region" description="Pro residues" evidence="4">
    <location>
        <begin position="11"/>
        <end position="20"/>
    </location>
</feature>
<evidence type="ECO:0000313" key="8">
    <source>
        <dbReference type="Proteomes" id="UP000199118"/>
    </source>
</evidence>
<dbReference type="OrthoDB" id="9807558at2"/>
<dbReference type="Pfam" id="PF09339">
    <property type="entry name" value="HTH_IclR"/>
    <property type="match status" value="1"/>
</dbReference>
<dbReference type="InterPro" id="IPR036390">
    <property type="entry name" value="WH_DNA-bd_sf"/>
</dbReference>
<proteinExistence type="predicted"/>
<dbReference type="SMART" id="SM00346">
    <property type="entry name" value="HTH_ICLR"/>
    <property type="match status" value="1"/>
</dbReference>
<feature type="domain" description="IclR-ED" evidence="6">
    <location>
        <begin position="100"/>
        <end position="284"/>
    </location>
</feature>
<evidence type="ECO:0000259" key="5">
    <source>
        <dbReference type="PROSITE" id="PS51077"/>
    </source>
</evidence>
<dbReference type="SUPFAM" id="SSF46785">
    <property type="entry name" value="Winged helix' DNA-binding domain"/>
    <property type="match status" value="1"/>
</dbReference>
<dbReference type="GO" id="GO:0045892">
    <property type="term" value="P:negative regulation of DNA-templated transcription"/>
    <property type="evidence" value="ECO:0007669"/>
    <property type="project" value="TreeGrafter"/>
</dbReference>
<dbReference type="EMBL" id="FNMZ01000008">
    <property type="protein sequence ID" value="SDX67248.1"/>
    <property type="molecule type" value="Genomic_DNA"/>
</dbReference>
<protein>
    <submittedName>
        <fullName evidence="7">Transcriptional regulator, IclR family</fullName>
    </submittedName>
</protein>
<organism evidence="7 8">
    <name type="scientific">Albimonas donghaensis</name>
    <dbReference type="NCBI Taxonomy" id="356660"/>
    <lineage>
        <taxon>Bacteria</taxon>
        <taxon>Pseudomonadati</taxon>
        <taxon>Pseudomonadota</taxon>
        <taxon>Alphaproteobacteria</taxon>
        <taxon>Rhodobacterales</taxon>
        <taxon>Paracoccaceae</taxon>
        <taxon>Albimonas</taxon>
    </lineage>
</organism>
<sequence length="284" mass="31118">MTSRPRSTISAPPPPDPAPPVSAGQPRRFPEIDERLLLQSVSRALDVIEAYAAAPRPMSLGEIAEASGINKSAAQRIGQTLLSRGYLEQTEHGRLKLGRQFLDRSFDYLRSNALIERATPVLIDLRKTTEERVDLSLFDADSDNLSIVYAARMQSKRETFYATLPGRRQPTFASSGGRACLALMSDAEIEDVLDRTRFEPLTPRTEIDRARVREGIEAARRAGYALMLEQALLGEIVLAAAIRDRAGRPVGAIHIAGSLSEWTEEAFSRRFAPLAMSAAASLSG</sequence>
<dbReference type="GO" id="GO:0003700">
    <property type="term" value="F:DNA-binding transcription factor activity"/>
    <property type="evidence" value="ECO:0007669"/>
    <property type="project" value="TreeGrafter"/>
</dbReference>
<dbReference type="InterPro" id="IPR005471">
    <property type="entry name" value="Tscrpt_reg_IclR_N"/>
</dbReference>
<dbReference type="InterPro" id="IPR014757">
    <property type="entry name" value="Tscrpt_reg_IclR_C"/>
</dbReference>
<evidence type="ECO:0000256" key="4">
    <source>
        <dbReference type="SAM" id="MobiDB-lite"/>
    </source>
</evidence>
<dbReference type="PANTHER" id="PTHR30136:SF35">
    <property type="entry name" value="HTH-TYPE TRANSCRIPTIONAL REGULATOR RV1719"/>
    <property type="match status" value="1"/>
</dbReference>
<reference evidence="7 8" key="1">
    <citation type="submission" date="2016-10" db="EMBL/GenBank/DDBJ databases">
        <authorList>
            <person name="de Groot N.N."/>
        </authorList>
    </citation>
    <scope>NUCLEOTIDE SEQUENCE [LARGE SCALE GENOMIC DNA]</scope>
    <source>
        <strain evidence="7 8">DSM 17890</strain>
    </source>
</reference>
<evidence type="ECO:0000259" key="6">
    <source>
        <dbReference type="PROSITE" id="PS51078"/>
    </source>
</evidence>
<dbReference type="InterPro" id="IPR050707">
    <property type="entry name" value="HTH_MetabolicPath_Reg"/>
</dbReference>
<dbReference type="PROSITE" id="PS51077">
    <property type="entry name" value="HTH_ICLR"/>
    <property type="match status" value="1"/>
</dbReference>
<dbReference type="InterPro" id="IPR029016">
    <property type="entry name" value="GAF-like_dom_sf"/>
</dbReference>
<feature type="region of interest" description="Disordered" evidence="4">
    <location>
        <begin position="1"/>
        <end position="27"/>
    </location>
</feature>
<feature type="domain" description="HTH iclR-type" evidence="5">
    <location>
        <begin position="38"/>
        <end position="99"/>
    </location>
</feature>
<dbReference type="Gene3D" id="3.30.450.40">
    <property type="match status" value="1"/>
</dbReference>
<dbReference type="Gene3D" id="1.10.10.10">
    <property type="entry name" value="Winged helix-like DNA-binding domain superfamily/Winged helix DNA-binding domain"/>
    <property type="match status" value="1"/>
</dbReference>
<feature type="compositionally biased region" description="Low complexity" evidence="4">
    <location>
        <begin position="1"/>
        <end position="10"/>
    </location>
</feature>
<keyword evidence="8" id="KW-1185">Reference proteome</keyword>
<evidence type="ECO:0000313" key="7">
    <source>
        <dbReference type="EMBL" id="SDX67248.1"/>
    </source>
</evidence>
<keyword evidence="1" id="KW-0805">Transcription regulation</keyword>
<dbReference type="AlphaFoldDB" id="A0A1H3DME7"/>
<dbReference type="Pfam" id="PF01614">
    <property type="entry name" value="IclR_C"/>
    <property type="match status" value="1"/>
</dbReference>
<dbReference type="PROSITE" id="PS51078">
    <property type="entry name" value="ICLR_ED"/>
    <property type="match status" value="1"/>
</dbReference>